<gene>
    <name evidence="3" type="ORF">NS355_11475</name>
</gene>
<dbReference type="Proteomes" id="UP000073923">
    <property type="component" value="Unassembled WGS sequence"/>
</dbReference>
<accession>A0A147IQG8</accession>
<dbReference type="RefSeq" id="WP_058745839.1">
    <property type="nucleotide sequence ID" value="NZ_LDTF01000062.1"/>
</dbReference>
<proteinExistence type="predicted"/>
<evidence type="ECO:0000256" key="2">
    <source>
        <dbReference type="SAM" id="SignalP"/>
    </source>
</evidence>
<comment type="caution">
    <text evidence="3">The sequence shown here is derived from an EMBL/GenBank/DDBJ whole genome shotgun (WGS) entry which is preliminary data.</text>
</comment>
<protein>
    <submittedName>
        <fullName evidence="3">Uncharacterized protein</fullName>
    </submittedName>
</protein>
<feature type="signal peptide" evidence="2">
    <location>
        <begin position="1"/>
        <end position="26"/>
    </location>
</feature>
<dbReference type="AlphaFoldDB" id="A0A147IQG8"/>
<dbReference type="EMBL" id="LDTF01000062">
    <property type="protein sequence ID" value="KTT97456.1"/>
    <property type="molecule type" value="Genomic_DNA"/>
</dbReference>
<reference evidence="3 4" key="1">
    <citation type="journal article" date="2016" name="Front. Microbiol.">
        <title>Genomic Resource of Rice Seed Associated Bacteria.</title>
        <authorList>
            <person name="Midha S."/>
            <person name="Bansal K."/>
            <person name="Sharma S."/>
            <person name="Kumar N."/>
            <person name="Patil P.P."/>
            <person name="Chaudhry V."/>
            <person name="Patil P.B."/>
        </authorList>
    </citation>
    <scope>NUCLEOTIDE SEQUENCE [LARGE SCALE GENOMIC DNA]</scope>
    <source>
        <strain evidence="3 4">NS355</strain>
    </source>
</reference>
<organism evidence="3 4">
    <name type="scientific">Sphingomonas yabuuchiae</name>
    <dbReference type="NCBI Taxonomy" id="172044"/>
    <lineage>
        <taxon>Bacteria</taxon>
        <taxon>Pseudomonadati</taxon>
        <taxon>Pseudomonadota</taxon>
        <taxon>Alphaproteobacteria</taxon>
        <taxon>Sphingomonadales</taxon>
        <taxon>Sphingomonadaceae</taxon>
        <taxon>Sphingomonas</taxon>
    </lineage>
</organism>
<sequence length="197" mass="20972">MKFSRRLSALSLLGLTVALSPTGANAADKDGLPRKIGDWTLAVSEDGDGCFLTRIYDRPGDTTLLLGLDRDGSNHLTVLNANWSINPKERLALDFTLTGGSYPKHFAVGLASDDQQGFVTSFEKPFPTYLARSQTLNIARGDVPVERLSLAGSGAAIAALRECVTARKAPLAKATRSGDAADGIPRDPFAKAASRKR</sequence>
<feature type="region of interest" description="Disordered" evidence="1">
    <location>
        <begin position="170"/>
        <end position="197"/>
    </location>
</feature>
<keyword evidence="2" id="KW-0732">Signal</keyword>
<evidence type="ECO:0000256" key="1">
    <source>
        <dbReference type="SAM" id="MobiDB-lite"/>
    </source>
</evidence>
<evidence type="ECO:0000313" key="3">
    <source>
        <dbReference type="EMBL" id="KTT97456.1"/>
    </source>
</evidence>
<evidence type="ECO:0000313" key="4">
    <source>
        <dbReference type="Proteomes" id="UP000073923"/>
    </source>
</evidence>
<name>A0A147IQG8_9SPHN</name>
<dbReference type="OrthoDB" id="7584630at2"/>
<feature type="chain" id="PRO_5007548875" evidence="2">
    <location>
        <begin position="27"/>
        <end position="197"/>
    </location>
</feature>
<dbReference type="PATRIC" id="fig|172044.3.peg.2291"/>